<dbReference type="PANTHER" id="PTHR46060">
    <property type="entry name" value="MARINER MOS1 TRANSPOSASE-LIKE PROTEIN"/>
    <property type="match status" value="1"/>
</dbReference>
<evidence type="ECO:0000313" key="1">
    <source>
        <dbReference type="EMBL" id="PNF17714.1"/>
    </source>
</evidence>
<accession>A0A2J7PN00</accession>
<dbReference type="InParanoid" id="A0A2J7PN00"/>
<gene>
    <name evidence="1" type="ORF">B7P43_G07366</name>
</gene>
<protein>
    <submittedName>
        <fullName evidence="1">Uncharacterized protein</fullName>
    </submittedName>
</protein>
<keyword evidence="2" id="KW-1185">Reference proteome</keyword>
<dbReference type="GO" id="GO:0003676">
    <property type="term" value="F:nucleic acid binding"/>
    <property type="evidence" value="ECO:0007669"/>
    <property type="project" value="InterPro"/>
</dbReference>
<sequence length="112" mass="13358">MRRTAVKLVPRLLQNEQKQHRLEVCRELQQQLQEDPNFLSKVVTGDESWVYGYDPESKQQSFDTVEEIQAETQTVLNTLTKKDFQDAFEKWQKCWYRSMRSQGDYFEGDCAE</sequence>
<dbReference type="Proteomes" id="UP000235965">
    <property type="component" value="Unassembled WGS sequence"/>
</dbReference>
<organism evidence="1 2">
    <name type="scientific">Cryptotermes secundus</name>
    <dbReference type="NCBI Taxonomy" id="105785"/>
    <lineage>
        <taxon>Eukaryota</taxon>
        <taxon>Metazoa</taxon>
        <taxon>Ecdysozoa</taxon>
        <taxon>Arthropoda</taxon>
        <taxon>Hexapoda</taxon>
        <taxon>Insecta</taxon>
        <taxon>Pterygota</taxon>
        <taxon>Neoptera</taxon>
        <taxon>Polyneoptera</taxon>
        <taxon>Dictyoptera</taxon>
        <taxon>Blattodea</taxon>
        <taxon>Blattoidea</taxon>
        <taxon>Termitoidae</taxon>
        <taxon>Kalotermitidae</taxon>
        <taxon>Cryptotermitinae</taxon>
        <taxon>Cryptotermes</taxon>
    </lineage>
</organism>
<dbReference type="Gene3D" id="3.30.420.10">
    <property type="entry name" value="Ribonuclease H-like superfamily/Ribonuclease H"/>
    <property type="match status" value="2"/>
</dbReference>
<dbReference type="EMBL" id="NEVH01023960">
    <property type="protein sequence ID" value="PNF17714.1"/>
    <property type="molecule type" value="Genomic_DNA"/>
</dbReference>
<dbReference type="PANTHER" id="PTHR46060:SF1">
    <property type="entry name" value="MARINER MOS1 TRANSPOSASE-LIKE PROTEIN"/>
    <property type="match status" value="1"/>
</dbReference>
<dbReference type="InterPro" id="IPR036397">
    <property type="entry name" value="RNaseH_sf"/>
</dbReference>
<evidence type="ECO:0000313" key="2">
    <source>
        <dbReference type="Proteomes" id="UP000235965"/>
    </source>
</evidence>
<dbReference type="STRING" id="105785.A0A2J7PN00"/>
<dbReference type="AlphaFoldDB" id="A0A2J7PN00"/>
<reference evidence="1 2" key="1">
    <citation type="submission" date="2017-12" db="EMBL/GenBank/DDBJ databases">
        <title>Hemimetabolous genomes reveal molecular basis of termite eusociality.</title>
        <authorList>
            <person name="Harrison M.C."/>
            <person name="Jongepier E."/>
            <person name="Robertson H.M."/>
            <person name="Arning N."/>
            <person name="Bitard-Feildel T."/>
            <person name="Chao H."/>
            <person name="Childers C.P."/>
            <person name="Dinh H."/>
            <person name="Doddapaneni H."/>
            <person name="Dugan S."/>
            <person name="Gowin J."/>
            <person name="Greiner C."/>
            <person name="Han Y."/>
            <person name="Hu H."/>
            <person name="Hughes D.S.T."/>
            <person name="Huylmans A.-K."/>
            <person name="Kemena C."/>
            <person name="Kremer L.P.M."/>
            <person name="Lee S.L."/>
            <person name="Lopez-Ezquerra A."/>
            <person name="Mallet L."/>
            <person name="Monroy-Kuhn J.M."/>
            <person name="Moser A."/>
            <person name="Murali S.C."/>
            <person name="Muzny D.M."/>
            <person name="Otani S."/>
            <person name="Piulachs M.-D."/>
            <person name="Poelchau M."/>
            <person name="Qu J."/>
            <person name="Schaub F."/>
            <person name="Wada-Katsumata A."/>
            <person name="Worley K.C."/>
            <person name="Xie Q."/>
            <person name="Ylla G."/>
            <person name="Poulsen M."/>
            <person name="Gibbs R.A."/>
            <person name="Schal C."/>
            <person name="Richards S."/>
            <person name="Belles X."/>
            <person name="Korb J."/>
            <person name="Bornberg-Bauer E."/>
        </authorList>
    </citation>
    <scope>NUCLEOTIDE SEQUENCE [LARGE SCALE GENOMIC DNA]</scope>
    <source>
        <tissue evidence="1">Whole body</tissue>
    </source>
</reference>
<dbReference type="InterPro" id="IPR052709">
    <property type="entry name" value="Transposase-MT_Hybrid"/>
</dbReference>
<name>A0A2J7PN00_9NEOP</name>
<proteinExistence type="predicted"/>
<comment type="caution">
    <text evidence="1">The sequence shown here is derived from an EMBL/GenBank/DDBJ whole genome shotgun (WGS) entry which is preliminary data.</text>
</comment>